<evidence type="ECO:0000313" key="1">
    <source>
        <dbReference type="EMBL" id="MCX2697071.1"/>
    </source>
</evidence>
<comment type="caution">
    <text evidence="1">The sequence shown here is derived from an EMBL/GenBank/DDBJ whole genome shotgun (WGS) entry which is preliminary data.</text>
</comment>
<dbReference type="RefSeq" id="WP_265984606.1">
    <property type="nucleotide sequence ID" value="NZ_JAPHAV010000003.1"/>
</dbReference>
<gene>
    <name evidence="1" type="ORF">OPR82_09795</name>
</gene>
<dbReference type="InterPro" id="IPR056912">
    <property type="entry name" value="Phage_JBD30_tail_term-like"/>
</dbReference>
<dbReference type="Proteomes" id="UP001301216">
    <property type="component" value="Unassembled WGS sequence"/>
</dbReference>
<proteinExistence type="predicted"/>
<evidence type="ECO:0000313" key="2">
    <source>
        <dbReference type="Proteomes" id="UP001301216"/>
    </source>
</evidence>
<dbReference type="EMBL" id="JAPHAV010000003">
    <property type="protein sequence ID" value="MCX2697071.1"/>
    <property type="molecule type" value="Genomic_DNA"/>
</dbReference>
<organism evidence="1 2">
    <name type="scientific">Ochrobactrum chromiisoli</name>
    <dbReference type="NCBI Taxonomy" id="2993941"/>
    <lineage>
        <taxon>Bacteria</taxon>
        <taxon>Pseudomonadati</taxon>
        <taxon>Pseudomonadota</taxon>
        <taxon>Alphaproteobacteria</taxon>
        <taxon>Hyphomicrobiales</taxon>
        <taxon>Brucellaceae</taxon>
        <taxon>Brucella/Ochrobactrum group</taxon>
        <taxon>Ochrobactrum</taxon>
    </lineage>
</organism>
<evidence type="ECO:0008006" key="3">
    <source>
        <dbReference type="Google" id="ProtNLM"/>
    </source>
</evidence>
<reference evidence="1 2" key="1">
    <citation type="submission" date="2022-11" db="EMBL/GenBank/DDBJ databases">
        <title>Brucella sp. YY2X, whole genome shotgun sequencing project.</title>
        <authorList>
            <person name="Yang Y."/>
        </authorList>
    </citation>
    <scope>NUCLEOTIDE SEQUENCE [LARGE SCALE GENOMIC DNA]</scope>
    <source>
        <strain evidence="1 2">YY2X</strain>
    </source>
</reference>
<protein>
    <recommendedName>
        <fullName evidence="3">TPM domain-containing protein</fullName>
    </recommendedName>
</protein>
<sequence length="140" mass="15533">MLSAVVERLKLTVTDAPDVIMAEDLDAIIQSLQRDSGTIFVIPFRERAKANSLATSYRQLINEQFLVAVLLRHHGDELGTMKAKLFSPVKRGIERALAGWEPDDNTDPLELVGGEGTPIGNGVTVYIQTWETNRLLTQED</sequence>
<accession>A0ABT3QN99</accession>
<name>A0ABT3QN99_9HYPH</name>
<keyword evidence="2" id="KW-1185">Reference proteome</keyword>
<dbReference type="Pfam" id="PF23840">
    <property type="entry name" value="Phage_tail_terminator"/>
    <property type="match status" value="1"/>
</dbReference>